<name>A0A8J3FSM2_9ACTN</name>
<dbReference type="EMBL" id="BMMX01000048">
    <property type="protein sequence ID" value="GGL15389.1"/>
    <property type="molecule type" value="Genomic_DNA"/>
</dbReference>
<dbReference type="Proteomes" id="UP000656042">
    <property type="component" value="Unassembled WGS sequence"/>
</dbReference>
<dbReference type="InterPro" id="IPR011009">
    <property type="entry name" value="Kinase-like_dom_sf"/>
</dbReference>
<reference evidence="2" key="1">
    <citation type="journal article" date="2014" name="Int. J. Syst. Evol. Microbiol.">
        <title>Complete genome sequence of Corynebacterium casei LMG S-19264T (=DSM 44701T), isolated from a smear-ripened cheese.</title>
        <authorList>
            <consortium name="US DOE Joint Genome Institute (JGI-PGF)"/>
            <person name="Walter F."/>
            <person name="Albersmeier A."/>
            <person name="Kalinowski J."/>
            <person name="Ruckert C."/>
        </authorList>
    </citation>
    <scope>NUCLEOTIDE SEQUENCE</scope>
    <source>
        <strain evidence="2">CGMCC 4.7299</strain>
    </source>
</reference>
<dbReference type="InterPro" id="IPR051678">
    <property type="entry name" value="AGP_Transferase"/>
</dbReference>
<reference evidence="2" key="2">
    <citation type="submission" date="2020-09" db="EMBL/GenBank/DDBJ databases">
        <authorList>
            <person name="Sun Q."/>
            <person name="Zhou Y."/>
        </authorList>
    </citation>
    <scope>NUCLEOTIDE SEQUENCE</scope>
    <source>
        <strain evidence="2">CGMCC 4.7299</strain>
    </source>
</reference>
<proteinExistence type="predicted"/>
<dbReference type="RefSeq" id="WP_189082466.1">
    <property type="nucleotide sequence ID" value="NZ_BMMX01000048.1"/>
</dbReference>
<sequence length="301" mass="31584">MHTTTARDIAAELGADLTSVTTLAGGFSHETSLLTTSAGTVVARVGGAGTGVEAAVMAAAARHVPVPGVLLARPWLMVIEHVKGTLLEHALATMTHDPPSARALGAEVGRVAAAVSAVRFARPGFFTGADLAVGPQPPWSQQLAPFADGCMATVPEERLDAATRRAWAALCARRAPDLREIDEHARLVHADLNPKNILVSGTGPAWRVEALLDWEFSIAGCAYGDAANMARFGADYPDGFLAGFTAAFAAHQPDELPPPAHWQRLGEVMDMFALSDLVTRPAGHLVADRAAGVIRRMIRAG</sequence>
<gene>
    <name evidence="2" type="ORF">GCM10012284_57550</name>
</gene>
<dbReference type="Gene3D" id="3.90.1200.10">
    <property type="match status" value="1"/>
</dbReference>
<dbReference type="PANTHER" id="PTHR21310:SF40">
    <property type="entry name" value="AMINOGLYCOSIDE PHOSPHOTRANSFERASE DOMAIN-CONTAINING PROTEIN-RELATED"/>
    <property type="match status" value="1"/>
</dbReference>
<dbReference type="AlphaFoldDB" id="A0A8J3FSM2"/>
<evidence type="ECO:0000259" key="1">
    <source>
        <dbReference type="Pfam" id="PF01636"/>
    </source>
</evidence>
<evidence type="ECO:0000313" key="2">
    <source>
        <dbReference type="EMBL" id="GGL15389.1"/>
    </source>
</evidence>
<keyword evidence="3" id="KW-1185">Reference proteome</keyword>
<dbReference type="Pfam" id="PF01636">
    <property type="entry name" value="APH"/>
    <property type="match status" value="1"/>
</dbReference>
<evidence type="ECO:0000313" key="3">
    <source>
        <dbReference type="Proteomes" id="UP000656042"/>
    </source>
</evidence>
<accession>A0A8J3FSM2</accession>
<feature type="domain" description="Aminoglycoside phosphotransferase" evidence="1">
    <location>
        <begin position="20"/>
        <end position="249"/>
    </location>
</feature>
<comment type="caution">
    <text evidence="2">The sequence shown here is derived from an EMBL/GenBank/DDBJ whole genome shotgun (WGS) entry which is preliminary data.</text>
</comment>
<protein>
    <recommendedName>
        <fullName evidence="1">Aminoglycoside phosphotransferase domain-containing protein</fullName>
    </recommendedName>
</protein>
<dbReference type="InterPro" id="IPR002575">
    <property type="entry name" value="Aminoglycoside_PTrfase"/>
</dbReference>
<dbReference type="SUPFAM" id="SSF56112">
    <property type="entry name" value="Protein kinase-like (PK-like)"/>
    <property type="match status" value="1"/>
</dbReference>
<organism evidence="2 3">
    <name type="scientific">Mangrovihabitans endophyticus</name>
    <dbReference type="NCBI Taxonomy" id="1751298"/>
    <lineage>
        <taxon>Bacteria</taxon>
        <taxon>Bacillati</taxon>
        <taxon>Actinomycetota</taxon>
        <taxon>Actinomycetes</taxon>
        <taxon>Micromonosporales</taxon>
        <taxon>Micromonosporaceae</taxon>
        <taxon>Mangrovihabitans</taxon>
    </lineage>
</organism>
<dbReference type="PANTHER" id="PTHR21310">
    <property type="entry name" value="AMINOGLYCOSIDE PHOSPHOTRANSFERASE-RELATED-RELATED"/>
    <property type="match status" value="1"/>
</dbReference>